<dbReference type="InterPro" id="IPR050706">
    <property type="entry name" value="Cyclic-di-GMP_PDE-like"/>
</dbReference>
<sequence>MNRNDEGAATNTAVLVTAVARIDPDEVIVTCNASAEATVLGAHAVSHRLSVKLSEAVKFGRIGKVGLSQFKSAAEAKSGVFHLNDGRMFLLHATIVDGWKQLEWTDVSRLSSASALREPVTGLYNRHGFAEALSRRSPGSTQMLLRLVVDSFGKVRDQLGQLTADHFVCRIADRIASRIDPAGVHLAHFGNGEFLMVIDEAGEAVALDMLDLLSRPYLVDGGMIHCSVSIGMVAAPDVGDIDEELRNAGLALQQARLEGGNSAQPFTASMRHALERRNALEFDLRKALALGKLSLVYQPQYRIEGHKLVGFEALLRWDREAGPVSPADFIPLAEELGLIVPIGEWVLRTACLQAANWPGHITISVNVSPVQFRSPGIVTAVAAAINNARLDPSRLDLEVTEGALLANSAAIMDVFHQLKILGVKFSMDDFGTGYSSLSYLQRFPFDKIKIDQSFVRRLPDRDSRAIIRAVCALGKSLGMATIAEGVETEDQLSQVKKKGCQQVQGYLTGRPMTPDMADLLAAGIELTSGER</sequence>
<organism evidence="3 4">
    <name type="scientific">Candidatus Devosia phytovorans</name>
    <dbReference type="NCBI Taxonomy" id="3121372"/>
    <lineage>
        <taxon>Bacteria</taxon>
        <taxon>Pseudomonadati</taxon>
        <taxon>Pseudomonadota</taxon>
        <taxon>Alphaproteobacteria</taxon>
        <taxon>Hyphomicrobiales</taxon>
        <taxon>Devosiaceae</taxon>
        <taxon>Devosia</taxon>
    </lineage>
</organism>
<dbReference type="InterPro" id="IPR001633">
    <property type="entry name" value="EAL_dom"/>
</dbReference>
<dbReference type="InterPro" id="IPR000160">
    <property type="entry name" value="GGDEF_dom"/>
</dbReference>
<feature type="domain" description="EAL" evidence="1">
    <location>
        <begin position="277"/>
        <end position="525"/>
    </location>
</feature>
<dbReference type="PANTHER" id="PTHR33121:SF79">
    <property type="entry name" value="CYCLIC DI-GMP PHOSPHODIESTERASE PDED-RELATED"/>
    <property type="match status" value="1"/>
</dbReference>
<evidence type="ECO:0000313" key="4">
    <source>
        <dbReference type="Proteomes" id="UP001217476"/>
    </source>
</evidence>
<evidence type="ECO:0000259" key="2">
    <source>
        <dbReference type="PROSITE" id="PS50887"/>
    </source>
</evidence>
<dbReference type="PANTHER" id="PTHR33121">
    <property type="entry name" value="CYCLIC DI-GMP PHOSPHODIESTERASE PDEF"/>
    <property type="match status" value="1"/>
</dbReference>
<dbReference type="AlphaFoldDB" id="A0AAJ6AYZ6"/>
<dbReference type="EMBL" id="CP119312">
    <property type="protein sequence ID" value="WEK03231.1"/>
    <property type="molecule type" value="Genomic_DNA"/>
</dbReference>
<dbReference type="CDD" id="cd01949">
    <property type="entry name" value="GGDEF"/>
    <property type="match status" value="1"/>
</dbReference>
<proteinExistence type="predicted"/>
<reference evidence="3" key="1">
    <citation type="submission" date="2023-03" db="EMBL/GenBank/DDBJ databases">
        <title>Andean soil-derived lignocellulolytic bacterial consortium as a source of novel taxa and putative plastic-active enzymes.</title>
        <authorList>
            <person name="Diaz-Garcia L."/>
            <person name="Chuvochina M."/>
            <person name="Feuerriegel G."/>
            <person name="Bunk B."/>
            <person name="Sproer C."/>
            <person name="Streit W.R."/>
            <person name="Rodriguez L.M."/>
            <person name="Overmann J."/>
            <person name="Jimenez D.J."/>
        </authorList>
    </citation>
    <scope>NUCLEOTIDE SEQUENCE</scope>
    <source>
        <strain evidence="3">MAG 4196</strain>
    </source>
</reference>
<protein>
    <submittedName>
        <fullName evidence="3">Bifunctional diguanylate cyclase/phosphodiesterase</fullName>
    </submittedName>
</protein>
<dbReference type="GO" id="GO:0071111">
    <property type="term" value="F:cyclic-guanylate-specific phosphodiesterase activity"/>
    <property type="evidence" value="ECO:0007669"/>
    <property type="project" value="InterPro"/>
</dbReference>
<dbReference type="Pfam" id="PF00990">
    <property type="entry name" value="GGDEF"/>
    <property type="match status" value="1"/>
</dbReference>
<dbReference type="InterPro" id="IPR035919">
    <property type="entry name" value="EAL_sf"/>
</dbReference>
<feature type="domain" description="GGDEF" evidence="2">
    <location>
        <begin position="140"/>
        <end position="268"/>
    </location>
</feature>
<dbReference type="Proteomes" id="UP001217476">
    <property type="component" value="Chromosome"/>
</dbReference>
<evidence type="ECO:0000313" key="3">
    <source>
        <dbReference type="EMBL" id="WEK03231.1"/>
    </source>
</evidence>
<dbReference type="CDD" id="cd01948">
    <property type="entry name" value="EAL"/>
    <property type="match status" value="1"/>
</dbReference>
<dbReference type="SUPFAM" id="SSF141868">
    <property type="entry name" value="EAL domain-like"/>
    <property type="match status" value="1"/>
</dbReference>
<evidence type="ECO:0000259" key="1">
    <source>
        <dbReference type="PROSITE" id="PS50883"/>
    </source>
</evidence>
<dbReference type="PROSITE" id="PS50883">
    <property type="entry name" value="EAL"/>
    <property type="match status" value="1"/>
</dbReference>
<dbReference type="Pfam" id="PF00563">
    <property type="entry name" value="EAL"/>
    <property type="match status" value="1"/>
</dbReference>
<dbReference type="Gene3D" id="3.20.20.450">
    <property type="entry name" value="EAL domain"/>
    <property type="match status" value="1"/>
</dbReference>
<dbReference type="SMART" id="SM00052">
    <property type="entry name" value="EAL"/>
    <property type="match status" value="1"/>
</dbReference>
<dbReference type="Gene3D" id="3.30.70.270">
    <property type="match status" value="1"/>
</dbReference>
<dbReference type="InterPro" id="IPR043128">
    <property type="entry name" value="Rev_trsase/Diguanyl_cyclase"/>
</dbReference>
<dbReference type="SMART" id="SM00267">
    <property type="entry name" value="GGDEF"/>
    <property type="match status" value="1"/>
</dbReference>
<dbReference type="SUPFAM" id="SSF55073">
    <property type="entry name" value="Nucleotide cyclase"/>
    <property type="match status" value="1"/>
</dbReference>
<dbReference type="InterPro" id="IPR029787">
    <property type="entry name" value="Nucleotide_cyclase"/>
</dbReference>
<accession>A0AAJ6AYZ6</accession>
<dbReference type="PROSITE" id="PS50887">
    <property type="entry name" value="GGDEF"/>
    <property type="match status" value="1"/>
</dbReference>
<gene>
    <name evidence="3" type="ORF">P0Y65_13585</name>
</gene>
<name>A0AAJ6AYZ6_9HYPH</name>
<dbReference type="NCBIfam" id="TIGR00254">
    <property type="entry name" value="GGDEF"/>
    <property type="match status" value="1"/>
</dbReference>